<keyword evidence="3 5" id="KW-0863">Zinc-finger</keyword>
<dbReference type="AlphaFoldDB" id="A0A0N4XP91"/>
<feature type="domain" description="C2H2-type" evidence="6">
    <location>
        <begin position="194"/>
        <end position="221"/>
    </location>
</feature>
<dbReference type="SMART" id="SM00355">
    <property type="entry name" value="ZnF_C2H2"/>
    <property type="match status" value="5"/>
</dbReference>
<dbReference type="OMA" id="MFHLWAH"/>
<keyword evidence="4" id="KW-0862">Zinc</keyword>
<evidence type="ECO:0000256" key="2">
    <source>
        <dbReference type="ARBA" id="ARBA00022737"/>
    </source>
</evidence>
<reference evidence="9" key="1">
    <citation type="submission" date="2017-02" db="UniProtKB">
        <authorList>
            <consortium name="WormBaseParasite"/>
        </authorList>
    </citation>
    <scope>IDENTIFICATION</scope>
</reference>
<gene>
    <name evidence="7" type="ORF">NBR_LOCUS4344</name>
</gene>
<evidence type="ECO:0000313" key="8">
    <source>
        <dbReference type="Proteomes" id="UP000271162"/>
    </source>
</evidence>
<dbReference type="EMBL" id="UYSL01007905">
    <property type="protein sequence ID" value="VDL67933.1"/>
    <property type="molecule type" value="Genomic_DNA"/>
</dbReference>
<accession>A0A0N4XP91</accession>
<keyword evidence="8" id="KW-1185">Reference proteome</keyword>
<evidence type="ECO:0000256" key="5">
    <source>
        <dbReference type="PROSITE-ProRule" id="PRU00042"/>
    </source>
</evidence>
<dbReference type="PROSITE" id="PS50157">
    <property type="entry name" value="ZINC_FINGER_C2H2_2"/>
    <property type="match status" value="1"/>
</dbReference>
<dbReference type="WBParaSite" id="NBR_0000434301-mRNA-1">
    <property type="protein sequence ID" value="NBR_0000434301-mRNA-1"/>
    <property type="gene ID" value="NBR_0000434301"/>
</dbReference>
<evidence type="ECO:0000256" key="4">
    <source>
        <dbReference type="ARBA" id="ARBA00022833"/>
    </source>
</evidence>
<organism evidence="9">
    <name type="scientific">Nippostrongylus brasiliensis</name>
    <name type="common">Rat hookworm</name>
    <dbReference type="NCBI Taxonomy" id="27835"/>
    <lineage>
        <taxon>Eukaryota</taxon>
        <taxon>Metazoa</taxon>
        <taxon>Ecdysozoa</taxon>
        <taxon>Nematoda</taxon>
        <taxon>Chromadorea</taxon>
        <taxon>Rhabditida</taxon>
        <taxon>Rhabditina</taxon>
        <taxon>Rhabditomorpha</taxon>
        <taxon>Strongyloidea</taxon>
        <taxon>Heligmosomidae</taxon>
        <taxon>Nippostrongylus</taxon>
    </lineage>
</organism>
<evidence type="ECO:0000313" key="9">
    <source>
        <dbReference type="WBParaSite" id="NBR_0000434301-mRNA-1"/>
    </source>
</evidence>
<dbReference type="PANTHER" id="PTHR24379">
    <property type="entry name" value="KRAB AND ZINC FINGER DOMAIN-CONTAINING"/>
    <property type="match status" value="1"/>
</dbReference>
<dbReference type="InterPro" id="IPR013087">
    <property type="entry name" value="Znf_C2H2_type"/>
</dbReference>
<protein>
    <submittedName>
        <fullName evidence="9">C2H2-type domain-containing protein</fullName>
    </submittedName>
</protein>
<name>A0A0N4XP91_NIPBR</name>
<keyword evidence="1" id="KW-0479">Metal-binding</keyword>
<dbReference type="STRING" id="27835.A0A0N4XP91"/>
<evidence type="ECO:0000256" key="1">
    <source>
        <dbReference type="ARBA" id="ARBA00022723"/>
    </source>
</evidence>
<evidence type="ECO:0000259" key="6">
    <source>
        <dbReference type="PROSITE" id="PS50157"/>
    </source>
</evidence>
<dbReference type="GO" id="GO:0008270">
    <property type="term" value="F:zinc ion binding"/>
    <property type="evidence" value="ECO:0007669"/>
    <property type="project" value="UniProtKB-KW"/>
</dbReference>
<dbReference type="PROSITE" id="PS00028">
    <property type="entry name" value="ZINC_FINGER_C2H2_1"/>
    <property type="match status" value="3"/>
</dbReference>
<sequence length="339" mass="38999">CQYPNCRRVVSGNVSFVCHLWAHVVSWKEYDPKSPSFPMFSDTGAPALASCKRNDVDILSTCPSCTARFHTPYLMQVHYTRCHSRQPQAVNRATCAICERDVRSEVGASKALRSHLMDHEPNDAPYHCKRCRYRCTVRLHLFDHFAKEHKNTSTLMCPFCTFTLVVPSYQRKRPVIRASEFVAHMISHECESRLGCDNCALSFSSAAEKQKHRREHTAVNPKWAFKYRDPETRSRQKSRLVCQEQKPLYQCSKCANSSESSSHQKKCLSCVTLAYNESLYGKRRTATDASVRRGIDTLQCSLRGMRFACKCGMKTRNGNRMAQHFYYCNKDFEAGNRDR</sequence>
<dbReference type="Proteomes" id="UP000271162">
    <property type="component" value="Unassembled WGS sequence"/>
</dbReference>
<proteinExistence type="predicted"/>
<evidence type="ECO:0000256" key="3">
    <source>
        <dbReference type="ARBA" id="ARBA00022771"/>
    </source>
</evidence>
<dbReference type="PANTHER" id="PTHR24379:SF123">
    <property type="entry name" value="ZINC FINGER AND BTB DOMAIN CONTAINING 17"/>
    <property type="match status" value="1"/>
</dbReference>
<keyword evidence="2" id="KW-0677">Repeat</keyword>
<evidence type="ECO:0000313" key="7">
    <source>
        <dbReference type="EMBL" id="VDL67933.1"/>
    </source>
</evidence>
<reference evidence="7 8" key="2">
    <citation type="submission" date="2018-11" db="EMBL/GenBank/DDBJ databases">
        <authorList>
            <consortium name="Pathogen Informatics"/>
        </authorList>
    </citation>
    <scope>NUCLEOTIDE SEQUENCE [LARGE SCALE GENOMIC DNA]</scope>
</reference>